<dbReference type="PANTHER" id="PTHR43791:SF49">
    <property type="entry name" value="TRANSPORTER, PUTATIVE (AFU_ORTHOLOGUE AFUA_4G04250)-RELATED"/>
    <property type="match status" value="1"/>
</dbReference>
<evidence type="ECO:0000256" key="1">
    <source>
        <dbReference type="ARBA" id="ARBA00004141"/>
    </source>
</evidence>
<evidence type="ECO:0000256" key="5">
    <source>
        <dbReference type="ARBA" id="ARBA00023136"/>
    </source>
</evidence>
<dbReference type="PANTHER" id="PTHR43791">
    <property type="entry name" value="PERMEASE-RELATED"/>
    <property type="match status" value="1"/>
</dbReference>
<comment type="subcellular location">
    <subcellularLocation>
        <location evidence="1">Membrane</location>
        <topology evidence="1">Multi-pass membrane protein</topology>
    </subcellularLocation>
</comment>
<keyword evidence="2" id="KW-0813">Transport</keyword>
<keyword evidence="5 6" id="KW-0472">Membrane</keyword>
<evidence type="ECO:0000256" key="3">
    <source>
        <dbReference type="ARBA" id="ARBA00022692"/>
    </source>
</evidence>
<keyword evidence="3 6" id="KW-0812">Transmembrane</keyword>
<evidence type="ECO:0000256" key="4">
    <source>
        <dbReference type="ARBA" id="ARBA00022989"/>
    </source>
</evidence>
<dbReference type="Proteomes" id="UP000811619">
    <property type="component" value="Unassembled WGS sequence"/>
</dbReference>
<dbReference type="GO" id="GO:0016020">
    <property type="term" value="C:membrane"/>
    <property type="evidence" value="ECO:0007669"/>
    <property type="project" value="UniProtKB-SubCell"/>
</dbReference>
<name>A0A8K0NF05_9HYPO</name>
<sequence>MGAAGFIASAVLPPHAYTHRYGCLILATSGTFACIPPLLGWLSSNLHTTASIGLAVALNVSMGAPGQIVGVWIYQAKEARDGYPTGHWVNAGLLLGVSLGCVLMHVYYVGRNRRARRAGGALFKY</sequence>
<dbReference type="OrthoDB" id="4956699at2759"/>
<evidence type="ECO:0000256" key="2">
    <source>
        <dbReference type="ARBA" id="ARBA00022448"/>
    </source>
</evidence>
<feature type="transmembrane region" description="Helical" evidence="6">
    <location>
        <begin position="19"/>
        <end position="42"/>
    </location>
</feature>
<keyword evidence="4 6" id="KW-1133">Transmembrane helix</keyword>
<dbReference type="AlphaFoldDB" id="A0A8K0NF05"/>
<comment type="caution">
    <text evidence="7">The sequence shown here is derived from an EMBL/GenBank/DDBJ whole genome shotgun (WGS) entry which is preliminary data.</text>
</comment>
<evidence type="ECO:0000313" key="7">
    <source>
        <dbReference type="EMBL" id="KAG5912700.1"/>
    </source>
</evidence>
<feature type="transmembrane region" description="Helical" evidence="6">
    <location>
        <begin position="54"/>
        <end position="75"/>
    </location>
</feature>
<dbReference type="SUPFAM" id="SSF103473">
    <property type="entry name" value="MFS general substrate transporter"/>
    <property type="match status" value="1"/>
</dbReference>
<evidence type="ECO:0000256" key="6">
    <source>
        <dbReference type="SAM" id="Phobius"/>
    </source>
</evidence>
<evidence type="ECO:0000313" key="8">
    <source>
        <dbReference type="Proteomes" id="UP000811619"/>
    </source>
</evidence>
<dbReference type="GO" id="GO:0022857">
    <property type="term" value="F:transmembrane transporter activity"/>
    <property type="evidence" value="ECO:0007669"/>
    <property type="project" value="TreeGrafter"/>
</dbReference>
<evidence type="ECO:0008006" key="9">
    <source>
        <dbReference type="Google" id="ProtNLM"/>
    </source>
</evidence>
<dbReference type="EMBL" id="SRPY01001641">
    <property type="protein sequence ID" value="KAG5912700.1"/>
    <property type="molecule type" value="Genomic_DNA"/>
</dbReference>
<reference evidence="7" key="1">
    <citation type="journal article" date="2020" name="bioRxiv">
        <title>Whole genome comparisons of ergot fungi reveals the divergence and evolution of species within the genus Claviceps are the result of varying mechanisms driving genome evolution and host range expansion.</title>
        <authorList>
            <person name="Wyka S.A."/>
            <person name="Mondo S.J."/>
            <person name="Liu M."/>
            <person name="Dettman J."/>
            <person name="Nalam V."/>
            <person name="Broders K.D."/>
        </authorList>
    </citation>
    <scope>NUCLEOTIDE SEQUENCE</scope>
    <source>
        <strain evidence="7">CCC 489</strain>
    </source>
</reference>
<gene>
    <name evidence="7" type="ORF">E4U42_001985</name>
</gene>
<proteinExistence type="predicted"/>
<dbReference type="InterPro" id="IPR036259">
    <property type="entry name" value="MFS_trans_sf"/>
</dbReference>
<feature type="transmembrane region" description="Helical" evidence="6">
    <location>
        <begin position="87"/>
        <end position="108"/>
    </location>
</feature>
<keyword evidence="8" id="KW-1185">Reference proteome</keyword>
<protein>
    <recommendedName>
        <fullName evidence="9">MFS transporter</fullName>
    </recommendedName>
</protein>
<accession>A0A8K0NF05</accession>
<organism evidence="7 8">
    <name type="scientific">Claviceps africana</name>
    <dbReference type="NCBI Taxonomy" id="83212"/>
    <lineage>
        <taxon>Eukaryota</taxon>
        <taxon>Fungi</taxon>
        <taxon>Dikarya</taxon>
        <taxon>Ascomycota</taxon>
        <taxon>Pezizomycotina</taxon>
        <taxon>Sordariomycetes</taxon>
        <taxon>Hypocreomycetidae</taxon>
        <taxon>Hypocreales</taxon>
        <taxon>Clavicipitaceae</taxon>
        <taxon>Claviceps</taxon>
    </lineage>
</organism>